<feature type="binding site" evidence="6">
    <location>
        <position position="57"/>
    </location>
    <ligand>
        <name>Na(+)</name>
        <dbReference type="ChEBI" id="CHEBI:29101"/>
        <label>1</label>
    </ligand>
</feature>
<evidence type="ECO:0000256" key="6">
    <source>
        <dbReference type="PIRSR" id="PIRSR600175-1"/>
    </source>
</evidence>
<dbReference type="GO" id="GO:0015293">
    <property type="term" value="F:symporter activity"/>
    <property type="evidence" value="ECO:0007669"/>
    <property type="project" value="UniProtKB-KW"/>
</dbReference>
<feature type="transmembrane region" description="Helical" evidence="10">
    <location>
        <begin position="70"/>
        <end position="90"/>
    </location>
</feature>
<comment type="caution">
    <text evidence="11">The sequence shown here is derived from an EMBL/GenBank/DDBJ whole genome shotgun (WGS) entry which is preliminary data.</text>
</comment>
<feature type="region of interest" description="Disordered" evidence="9">
    <location>
        <begin position="1"/>
        <end position="35"/>
    </location>
</feature>
<evidence type="ECO:0000256" key="4">
    <source>
        <dbReference type="ARBA" id="ARBA00022989"/>
    </source>
</evidence>
<feature type="transmembrane region" description="Helical" evidence="10">
    <location>
        <begin position="118"/>
        <end position="144"/>
    </location>
</feature>
<evidence type="ECO:0000256" key="1">
    <source>
        <dbReference type="ARBA" id="ARBA00004141"/>
    </source>
</evidence>
<keyword evidence="3 8" id="KW-0812">Transmembrane</keyword>
<dbReference type="InterPro" id="IPR037272">
    <property type="entry name" value="SNS_sf"/>
</dbReference>
<evidence type="ECO:0000256" key="2">
    <source>
        <dbReference type="ARBA" id="ARBA00022448"/>
    </source>
</evidence>
<feature type="disulfide bond" evidence="7">
    <location>
        <begin position="155"/>
        <end position="164"/>
    </location>
</feature>
<dbReference type="AlphaFoldDB" id="A0A818YQP2"/>
<dbReference type="CDD" id="cd10324">
    <property type="entry name" value="SLC6sbd"/>
    <property type="match status" value="1"/>
</dbReference>
<dbReference type="PANTHER" id="PTHR11616:SF240">
    <property type="entry name" value="BLOATED TUBULES, ISOFORM B-RELATED"/>
    <property type="match status" value="1"/>
</dbReference>
<name>A0A818YQP2_9BILA</name>
<evidence type="ECO:0000256" key="7">
    <source>
        <dbReference type="PIRSR" id="PIRSR600175-2"/>
    </source>
</evidence>
<keyword evidence="2 8" id="KW-0813">Transport</keyword>
<feature type="binding site" evidence="6">
    <location>
        <position position="307"/>
    </location>
    <ligand>
        <name>Na(+)</name>
        <dbReference type="ChEBI" id="CHEBI:29101"/>
        <label>1</label>
    </ligand>
</feature>
<feature type="compositionally biased region" description="Basic and acidic residues" evidence="9">
    <location>
        <begin position="21"/>
        <end position="35"/>
    </location>
</feature>
<dbReference type="GO" id="GO:0035725">
    <property type="term" value="P:sodium ion transmembrane transport"/>
    <property type="evidence" value="ECO:0007669"/>
    <property type="project" value="TreeGrafter"/>
</dbReference>
<keyword evidence="8" id="KW-0769">Symport</keyword>
<keyword evidence="7" id="KW-1015">Disulfide bond</keyword>
<feature type="transmembrane region" description="Helical" evidence="10">
    <location>
        <begin position="452"/>
        <end position="477"/>
    </location>
</feature>
<dbReference type="PRINTS" id="PR00176">
    <property type="entry name" value="NANEUSMPORT"/>
</dbReference>
<dbReference type="PROSITE" id="PS00610">
    <property type="entry name" value="NA_NEUROTRAN_SYMP_1"/>
    <property type="match status" value="1"/>
</dbReference>
<feature type="transmembrane region" description="Helical" evidence="10">
    <location>
        <begin position="295"/>
        <end position="315"/>
    </location>
</feature>
<dbReference type="GO" id="GO:0046872">
    <property type="term" value="F:metal ion binding"/>
    <property type="evidence" value="ECO:0007669"/>
    <property type="project" value="UniProtKB-KW"/>
</dbReference>
<accession>A0A818YQP2</accession>
<keyword evidence="5 10" id="KW-0472">Membrane</keyword>
<dbReference type="PANTHER" id="PTHR11616">
    <property type="entry name" value="SODIUM/CHLORIDE DEPENDENT TRANSPORTER"/>
    <property type="match status" value="1"/>
</dbReference>
<keyword evidence="6" id="KW-0479">Metal-binding</keyword>
<dbReference type="Pfam" id="PF00209">
    <property type="entry name" value="SNF"/>
    <property type="match status" value="2"/>
</dbReference>
<dbReference type="GO" id="GO:0005886">
    <property type="term" value="C:plasma membrane"/>
    <property type="evidence" value="ECO:0007669"/>
    <property type="project" value="TreeGrafter"/>
</dbReference>
<comment type="similarity">
    <text evidence="8">Belongs to the sodium:neurotransmitter symporter (SNF) (TC 2.A.22) family.</text>
</comment>
<dbReference type="PROSITE" id="PS50267">
    <property type="entry name" value="NA_NEUROTRAN_SYMP_3"/>
    <property type="match status" value="1"/>
</dbReference>
<reference evidence="11" key="1">
    <citation type="submission" date="2021-02" db="EMBL/GenBank/DDBJ databases">
        <authorList>
            <person name="Nowell W R."/>
        </authorList>
    </citation>
    <scope>NUCLEOTIDE SEQUENCE</scope>
</reference>
<evidence type="ECO:0000313" key="11">
    <source>
        <dbReference type="EMBL" id="CAF3757703.1"/>
    </source>
</evidence>
<comment type="subcellular location">
    <subcellularLocation>
        <location evidence="1">Membrane</location>
        <topology evidence="1">Multi-pass membrane protein</topology>
    </subcellularLocation>
</comment>
<proteinExistence type="inferred from homology"/>
<dbReference type="InterPro" id="IPR000175">
    <property type="entry name" value="Na/ntran_symport"/>
</dbReference>
<evidence type="ECO:0000256" key="5">
    <source>
        <dbReference type="ARBA" id="ARBA00023136"/>
    </source>
</evidence>
<keyword evidence="6" id="KW-0915">Sodium</keyword>
<feature type="binding site" evidence="6">
    <location>
        <position position="53"/>
    </location>
    <ligand>
        <name>Na(+)</name>
        <dbReference type="ChEBI" id="CHEBI:29101"/>
        <label>1</label>
    </ligand>
</feature>
<feature type="transmembrane region" description="Helical" evidence="10">
    <location>
        <begin position="336"/>
        <end position="361"/>
    </location>
</feature>
<protein>
    <recommendedName>
        <fullName evidence="8">Transporter</fullName>
    </recommendedName>
</protein>
<evidence type="ECO:0000313" key="12">
    <source>
        <dbReference type="Proteomes" id="UP000663869"/>
    </source>
</evidence>
<feature type="binding site" evidence="6">
    <location>
        <position position="311"/>
    </location>
    <ligand>
        <name>Na(+)</name>
        <dbReference type="ChEBI" id="CHEBI:29101"/>
        <label>1</label>
    </ligand>
</feature>
<dbReference type="EMBL" id="CAJNYU010004473">
    <property type="protein sequence ID" value="CAF3757703.1"/>
    <property type="molecule type" value="Genomic_DNA"/>
</dbReference>
<evidence type="ECO:0000256" key="3">
    <source>
        <dbReference type="ARBA" id="ARBA00022692"/>
    </source>
</evidence>
<evidence type="ECO:0000256" key="10">
    <source>
        <dbReference type="SAM" id="Phobius"/>
    </source>
</evidence>
<feature type="transmembrane region" description="Helical" evidence="10">
    <location>
        <begin position="235"/>
        <end position="260"/>
    </location>
</feature>
<keyword evidence="4 10" id="KW-1133">Transmembrane helix</keyword>
<evidence type="ECO:0000256" key="9">
    <source>
        <dbReference type="SAM" id="MobiDB-lite"/>
    </source>
</evidence>
<feature type="transmembrane region" description="Helical" evidence="10">
    <location>
        <begin position="408"/>
        <end position="432"/>
    </location>
</feature>
<dbReference type="SUPFAM" id="SSF161070">
    <property type="entry name" value="SNF-like"/>
    <property type="match status" value="1"/>
</dbReference>
<evidence type="ECO:0000256" key="8">
    <source>
        <dbReference type="RuleBase" id="RU003732"/>
    </source>
</evidence>
<dbReference type="GO" id="GO:0006865">
    <property type="term" value="P:amino acid transport"/>
    <property type="evidence" value="ECO:0007669"/>
    <property type="project" value="TreeGrafter"/>
</dbReference>
<gene>
    <name evidence="11" type="ORF">FME351_LOCUS31212</name>
</gene>
<sequence>MVSNPFTRCCKPKAPVSPTKDSNDKNADQDEPEDVHQWDRPIEFVLSLISNSVGLGNVWRFPYLAAKSGGGAFLIPYFTLYFLIGAPLYYMELALGQFSSRGPATGFELAKGWRGVGIAMIVNSVLGMLSYNVIISWAFFYFVLSFRKKLLWSQCGNWWNSDRCFVPGSRYEVYKINGTTWNCTEAQYNNFSSYGCSPFNTTGRVTATEEFYYFGSLMAYASANKFNNNFFRQMCIVVSCDCFTGIFAGFAVFATAGFLAKSLGESIEKYAESSGPGLAFITYPEALSRMPGSPFFSVIFFLMLLALGLGSQFASTDVPVTAIMEYIPALQKRRSLVVVVTCALCYVISLPFTCPGGIYLFSLFQEYTANISLVVIGFFEVVTVAYVYGFNRFMNDVKMMLGYPAGKYYLFFTWLISAPILTLAITILNFMNTQSLKDGAGGGFDEYVYPKWSAILGWIIFAFCILPIPVCYILNYIQEYRKLSRRSLIESTPSNYGNFSSRYRFLRAFKANNSPSDDWGPKKKVNQYGDYAHLNPNSIANKNIANSHNLSTPQDINTIHDTTDVANPAMDPDFSTNDYTIRERF</sequence>
<dbReference type="Proteomes" id="UP000663869">
    <property type="component" value="Unassembled WGS sequence"/>
</dbReference>
<organism evidence="11 12">
    <name type="scientific">Rotaria socialis</name>
    <dbReference type="NCBI Taxonomy" id="392032"/>
    <lineage>
        <taxon>Eukaryota</taxon>
        <taxon>Metazoa</taxon>
        <taxon>Spiralia</taxon>
        <taxon>Gnathifera</taxon>
        <taxon>Rotifera</taxon>
        <taxon>Eurotatoria</taxon>
        <taxon>Bdelloidea</taxon>
        <taxon>Philodinida</taxon>
        <taxon>Philodinidae</taxon>
        <taxon>Rotaria</taxon>
    </lineage>
</organism>
<feature type="transmembrane region" description="Helical" evidence="10">
    <location>
        <begin position="367"/>
        <end position="388"/>
    </location>
</feature>